<evidence type="ECO:0000313" key="3">
    <source>
        <dbReference type="Proteomes" id="UP001165121"/>
    </source>
</evidence>
<accession>A0A9W6Y403</accession>
<gene>
    <name evidence="2" type="ORF">Pfra01_002306500</name>
</gene>
<proteinExistence type="predicted"/>
<organism evidence="2 3">
    <name type="scientific">Phytophthora fragariaefolia</name>
    <dbReference type="NCBI Taxonomy" id="1490495"/>
    <lineage>
        <taxon>Eukaryota</taxon>
        <taxon>Sar</taxon>
        <taxon>Stramenopiles</taxon>
        <taxon>Oomycota</taxon>
        <taxon>Peronosporomycetes</taxon>
        <taxon>Peronosporales</taxon>
        <taxon>Peronosporaceae</taxon>
        <taxon>Phytophthora</taxon>
    </lineage>
</organism>
<comment type="caution">
    <text evidence="2">The sequence shown here is derived from an EMBL/GenBank/DDBJ whole genome shotgun (WGS) entry which is preliminary data.</text>
</comment>
<sequence length="234" mass="26382">MSSGYMRSAPSLGLERFSGRKREFTMWKDKVLAHINQLDQEYARSMLEKDQPAPTVLMEDFLAATPEKPEISVAKEVSKEEAREERWRNQRPVAISVVKKTTGRKRNQDESSGQGSDECFYCFNTGHRKANCPVKVKDRDPIRQDGPLFRTDIRKLPGVGKKKRLMTVKNKKKAVPAAGATNSRNGKSSIDGLLFDKDLEEELQDADELDFEDKVPVSEGGESISSVMDIEDEV</sequence>
<reference evidence="2" key="1">
    <citation type="submission" date="2023-04" db="EMBL/GenBank/DDBJ databases">
        <title>Phytophthora fragariaefolia NBRC 109709.</title>
        <authorList>
            <person name="Ichikawa N."/>
            <person name="Sato H."/>
            <person name="Tonouchi N."/>
        </authorList>
    </citation>
    <scope>NUCLEOTIDE SEQUENCE</scope>
    <source>
        <strain evidence="2">NBRC 109709</strain>
    </source>
</reference>
<dbReference type="AlphaFoldDB" id="A0A9W6Y403"/>
<protein>
    <submittedName>
        <fullName evidence="2">Unnamed protein product</fullName>
    </submittedName>
</protein>
<name>A0A9W6Y403_9STRA</name>
<dbReference type="GO" id="GO:0008270">
    <property type="term" value="F:zinc ion binding"/>
    <property type="evidence" value="ECO:0007669"/>
    <property type="project" value="InterPro"/>
</dbReference>
<dbReference type="Gene3D" id="4.10.60.10">
    <property type="entry name" value="Zinc finger, CCHC-type"/>
    <property type="match status" value="1"/>
</dbReference>
<dbReference type="SUPFAM" id="SSF57756">
    <property type="entry name" value="Retrovirus zinc finger-like domains"/>
    <property type="match status" value="1"/>
</dbReference>
<dbReference type="Proteomes" id="UP001165121">
    <property type="component" value="Unassembled WGS sequence"/>
</dbReference>
<dbReference type="GO" id="GO:0003676">
    <property type="term" value="F:nucleic acid binding"/>
    <property type="evidence" value="ECO:0007669"/>
    <property type="project" value="InterPro"/>
</dbReference>
<dbReference type="EMBL" id="BSXT01003645">
    <property type="protein sequence ID" value="GMF55025.1"/>
    <property type="molecule type" value="Genomic_DNA"/>
</dbReference>
<evidence type="ECO:0000313" key="2">
    <source>
        <dbReference type="EMBL" id="GMF55025.1"/>
    </source>
</evidence>
<keyword evidence="3" id="KW-1185">Reference proteome</keyword>
<evidence type="ECO:0000256" key="1">
    <source>
        <dbReference type="SAM" id="MobiDB-lite"/>
    </source>
</evidence>
<dbReference type="InterPro" id="IPR036875">
    <property type="entry name" value="Znf_CCHC_sf"/>
</dbReference>
<feature type="region of interest" description="Disordered" evidence="1">
    <location>
        <begin position="206"/>
        <end position="234"/>
    </location>
</feature>
<dbReference type="OrthoDB" id="124435at2759"/>
<feature type="region of interest" description="Disordered" evidence="1">
    <location>
        <begin position="168"/>
        <end position="191"/>
    </location>
</feature>
<feature type="region of interest" description="Disordered" evidence="1">
    <location>
        <begin position="98"/>
        <end position="117"/>
    </location>
</feature>